<dbReference type="Proteomes" id="UP000326331">
    <property type="component" value="Chromosome"/>
</dbReference>
<gene>
    <name evidence="4" type="ORF">Tbon_07820</name>
</gene>
<dbReference type="Gene3D" id="3.30.830.10">
    <property type="entry name" value="Metalloenzyme, LuxS/M16 peptidase-like"/>
    <property type="match status" value="2"/>
</dbReference>
<dbReference type="PANTHER" id="PTHR11851:SF49">
    <property type="entry name" value="MITOCHONDRIAL-PROCESSING PEPTIDASE SUBUNIT ALPHA"/>
    <property type="match status" value="1"/>
</dbReference>
<proteinExistence type="inferred from homology"/>
<dbReference type="EMBL" id="CP042829">
    <property type="protein sequence ID" value="QFG03206.1"/>
    <property type="molecule type" value="Genomic_DNA"/>
</dbReference>
<dbReference type="PANTHER" id="PTHR11851">
    <property type="entry name" value="METALLOPROTEASE"/>
    <property type="match status" value="1"/>
</dbReference>
<feature type="domain" description="Peptidase M16 C-terminal" evidence="3">
    <location>
        <begin position="230"/>
        <end position="400"/>
    </location>
</feature>
<name>A0ABX6C265_9CHLR</name>
<feature type="domain" description="Peptidase M16 N-terminal" evidence="2">
    <location>
        <begin position="73"/>
        <end position="221"/>
    </location>
</feature>
<dbReference type="InterPro" id="IPR011765">
    <property type="entry name" value="Pept_M16_N"/>
</dbReference>
<evidence type="ECO:0000259" key="2">
    <source>
        <dbReference type="Pfam" id="PF00675"/>
    </source>
</evidence>
<dbReference type="SUPFAM" id="SSF63411">
    <property type="entry name" value="LuxS/MPP-like metallohydrolase"/>
    <property type="match status" value="2"/>
</dbReference>
<evidence type="ECO:0000256" key="1">
    <source>
        <dbReference type="ARBA" id="ARBA00007261"/>
    </source>
</evidence>
<sequence length="479" mass="51649">MKLVFRRRAGSGSALCVGCRVGRGGFVRIAPVLRTGFAGGSRQAEAARRIGAGARAGTGVSMHQRTVLENGLRVVTAELPHTRSATVSVYVGAGSRYERDEEAGLSHFLEHMLFKGASRRPTAREISEAIESVGGVHNAATDREATLYYAKVPHTAALTVIDILADMVTEPVMDPAELEKERAVILEELAGVEDSPAELSAILVDETLWPAQPLGREIGGTPESVKALPLEAVVRYFRKQYVPGNMVLAVAGNVRHEEVVAAAEQWLGGVAPAEPGPWYPAMPRNGAPRVRVREKATEQAHLCFAFPSVPLDSDRRFAVSLLNMLLGEGMSSRLFLELREERALVYDIHSYTSEFRDAGSLTIYAGCDPENARVTAEATLEETLKLLAGVPPAELQKAKEMAKGRIQLRMEDTRSVAGWLGSQELLRGKVLTVDEVVARFDAVTLDELLEVGRDVLDPAKAVLAAVGPLDEGTFAGILA</sequence>
<dbReference type="InterPro" id="IPR050361">
    <property type="entry name" value="MPP/UQCRC_Complex"/>
</dbReference>
<evidence type="ECO:0000259" key="3">
    <source>
        <dbReference type="Pfam" id="PF05193"/>
    </source>
</evidence>
<evidence type="ECO:0000313" key="4">
    <source>
        <dbReference type="EMBL" id="QFG03206.1"/>
    </source>
</evidence>
<reference evidence="4 5" key="1">
    <citation type="submission" date="2019-10" db="EMBL/GenBank/DDBJ databases">
        <title>Thermopilla bonchosmolovskayae gen. nov., sp. nov., a moderately thermophilic Chloroflexi bacterium from a Chukotka hot spring (Arctic, Russia), representing a novel classis Thermopillaia, which include previously uncultivated lineage OLB14.</title>
        <authorList>
            <person name="Kochetkova T.V."/>
            <person name="Zayulina K.S."/>
            <person name="Zhigarkov V.S."/>
            <person name="Minaev N.V."/>
            <person name="Novikov A."/>
            <person name="Toshchakov S.V."/>
            <person name="Elcheninov A.G."/>
            <person name="Kublanov I.V."/>
        </authorList>
    </citation>
    <scope>NUCLEOTIDE SEQUENCE [LARGE SCALE GENOMIC DNA]</scope>
    <source>
        <strain evidence="4 5">3753O</strain>
    </source>
</reference>
<dbReference type="InterPro" id="IPR007863">
    <property type="entry name" value="Peptidase_M16_C"/>
</dbReference>
<evidence type="ECO:0000313" key="5">
    <source>
        <dbReference type="Proteomes" id="UP000326331"/>
    </source>
</evidence>
<dbReference type="Pfam" id="PF05193">
    <property type="entry name" value="Peptidase_M16_C"/>
    <property type="match status" value="1"/>
</dbReference>
<comment type="similarity">
    <text evidence="1">Belongs to the peptidase M16 family.</text>
</comment>
<keyword evidence="5" id="KW-1185">Reference proteome</keyword>
<dbReference type="InterPro" id="IPR011249">
    <property type="entry name" value="Metalloenz_LuxS/M16"/>
</dbReference>
<dbReference type="Pfam" id="PF00675">
    <property type="entry name" value="Peptidase_M16"/>
    <property type="match status" value="1"/>
</dbReference>
<accession>A0ABX6C265</accession>
<organism evidence="4 5">
    <name type="scientific">Tepidiforma bonchosmolovskayae</name>
    <dbReference type="NCBI Taxonomy" id="2601677"/>
    <lineage>
        <taxon>Bacteria</taxon>
        <taxon>Bacillati</taxon>
        <taxon>Chloroflexota</taxon>
        <taxon>Tepidiformia</taxon>
        <taxon>Tepidiformales</taxon>
        <taxon>Tepidiformaceae</taxon>
        <taxon>Tepidiforma</taxon>
    </lineage>
</organism>
<protein>
    <submittedName>
        <fullName evidence="4">Insulinase family protein</fullName>
    </submittedName>
</protein>